<reference evidence="5 6" key="1">
    <citation type="submission" date="2022-10" db="EMBL/GenBank/DDBJ databases">
        <title>Marinomonas transparenta sp. nov. and Marinomonas sargassi sp. nov., isolated from marine alga (Sargassum natans (L.) Gaillon).</title>
        <authorList>
            <person name="Wang Y."/>
        </authorList>
    </citation>
    <scope>NUCLEOTIDE SEQUENCE [LARGE SCALE GENOMIC DNA]</scope>
    <source>
        <strain evidence="5 6">C2222</strain>
    </source>
</reference>
<feature type="domain" description="Glycosyltransferase 2-like" evidence="4">
    <location>
        <begin position="3"/>
        <end position="191"/>
    </location>
</feature>
<accession>A0ABT2YNG4</accession>
<evidence type="ECO:0000313" key="6">
    <source>
        <dbReference type="Proteomes" id="UP001209713"/>
    </source>
</evidence>
<dbReference type="PANTHER" id="PTHR43179:SF12">
    <property type="entry name" value="GALACTOFURANOSYLTRANSFERASE GLFT2"/>
    <property type="match status" value="1"/>
</dbReference>
<keyword evidence="6" id="KW-1185">Reference proteome</keyword>
<gene>
    <name evidence="5" type="ORF">OFY17_00890</name>
</gene>
<dbReference type="SUPFAM" id="SSF53448">
    <property type="entry name" value="Nucleotide-diphospho-sugar transferases"/>
    <property type="match status" value="1"/>
</dbReference>
<dbReference type="Gene3D" id="3.90.550.10">
    <property type="entry name" value="Spore Coat Polysaccharide Biosynthesis Protein SpsA, Chain A"/>
    <property type="match status" value="1"/>
</dbReference>
<dbReference type="GO" id="GO:0016757">
    <property type="term" value="F:glycosyltransferase activity"/>
    <property type="evidence" value="ECO:0007669"/>
    <property type="project" value="UniProtKB-KW"/>
</dbReference>
<keyword evidence="2 5" id="KW-0328">Glycosyltransferase</keyword>
<dbReference type="InterPro" id="IPR001173">
    <property type="entry name" value="Glyco_trans_2-like"/>
</dbReference>
<evidence type="ECO:0000256" key="3">
    <source>
        <dbReference type="ARBA" id="ARBA00022679"/>
    </source>
</evidence>
<dbReference type="Pfam" id="PF00535">
    <property type="entry name" value="Glycos_transf_2"/>
    <property type="match status" value="1"/>
</dbReference>
<evidence type="ECO:0000313" key="5">
    <source>
        <dbReference type="EMBL" id="MCV2401426.1"/>
    </source>
</evidence>
<dbReference type="EC" id="2.4.-.-" evidence="5"/>
<proteinExistence type="inferred from homology"/>
<evidence type="ECO:0000259" key="4">
    <source>
        <dbReference type="Pfam" id="PF00535"/>
    </source>
</evidence>
<comment type="caution">
    <text evidence="5">The sequence shown here is derived from an EMBL/GenBank/DDBJ whole genome shotgun (WGS) entry which is preliminary data.</text>
</comment>
<name>A0ABT2YNG4_9GAMM</name>
<dbReference type="PANTHER" id="PTHR43179">
    <property type="entry name" value="RHAMNOSYLTRANSFERASE WBBL"/>
    <property type="match status" value="1"/>
</dbReference>
<protein>
    <submittedName>
        <fullName evidence="5">Glycosyltransferase</fullName>
        <ecNumber evidence="5">2.4.-.-</ecNumber>
    </submittedName>
</protein>
<comment type="similarity">
    <text evidence="1">Belongs to the glycosyltransferase 2 family.</text>
</comment>
<evidence type="ECO:0000256" key="2">
    <source>
        <dbReference type="ARBA" id="ARBA00022676"/>
    </source>
</evidence>
<evidence type="ECO:0000256" key="1">
    <source>
        <dbReference type="ARBA" id="ARBA00006739"/>
    </source>
</evidence>
<sequence>MISIITAIHNQIGMNKIFLEYLKKNTKSEFELIIIDNKSTDESADFFEKHGATVIRNDGNYSYPYSQNQGIKASSGEYMCFLNNDIIVGKHWDETLIQSMESNGLEVATSCGVERIEDEVQSKKLKRRWKKIKNTLSIFGTHEKNLRRMHKIMYKNWDRFTDERRNKFQGKVIEGFVGNTVVIKRSALDKIGLWDERIQGADFDLSMRVKKRSIEHGDIKPIHIALDAFNHHYIRLTIKTKFPPFKDRDNLISVEEKWGEEAMSKYL</sequence>
<keyword evidence="3 5" id="KW-0808">Transferase</keyword>
<dbReference type="RefSeq" id="WP_263528803.1">
    <property type="nucleotide sequence ID" value="NZ_JAOVZB010000001.1"/>
</dbReference>
<dbReference type="InterPro" id="IPR029044">
    <property type="entry name" value="Nucleotide-diphossugar_trans"/>
</dbReference>
<dbReference type="EMBL" id="JAOVZB010000001">
    <property type="protein sequence ID" value="MCV2401426.1"/>
    <property type="molecule type" value="Genomic_DNA"/>
</dbReference>
<organism evidence="5 6">
    <name type="scientific">Marinomonas sargassi</name>
    <dbReference type="NCBI Taxonomy" id="2984494"/>
    <lineage>
        <taxon>Bacteria</taxon>
        <taxon>Pseudomonadati</taxon>
        <taxon>Pseudomonadota</taxon>
        <taxon>Gammaproteobacteria</taxon>
        <taxon>Oceanospirillales</taxon>
        <taxon>Oceanospirillaceae</taxon>
        <taxon>Marinomonas</taxon>
    </lineage>
</organism>
<dbReference type="Proteomes" id="UP001209713">
    <property type="component" value="Unassembled WGS sequence"/>
</dbReference>